<evidence type="ECO:0000313" key="2">
    <source>
        <dbReference type="Proteomes" id="UP000235914"/>
    </source>
</evidence>
<dbReference type="AlphaFoldDB" id="A0AAP8NJH7"/>
<dbReference type="RefSeq" id="WP_102734055.1">
    <property type="nucleotide sequence ID" value="NZ_BAABSF010000015.1"/>
</dbReference>
<protein>
    <submittedName>
        <fullName evidence="1">Uncharacterized protein</fullName>
    </submittedName>
</protein>
<organism evidence="1 2">
    <name type="scientific">Akkermansia muciniphila</name>
    <dbReference type="NCBI Taxonomy" id="239935"/>
    <lineage>
        <taxon>Bacteria</taxon>
        <taxon>Pseudomonadati</taxon>
        <taxon>Verrucomicrobiota</taxon>
        <taxon>Verrucomicrobiia</taxon>
        <taxon>Verrucomicrobiales</taxon>
        <taxon>Akkermansiaceae</taxon>
        <taxon>Akkermansia</taxon>
    </lineage>
</organism>
<evidence type="ECO:0000313" key="1">
    <source>
        <dbReference type="EMBL" id="PNC53390.1"/>
    </source>
</evidence>
<dbReference type="EMBL" id="PJKN01000008">
    <property type="protein sequence ID" value="PNC53390.1"/>
    <property type="molecule type" value="Genomic_DNA"/>
</dbReference>
<name>A0AAP8NJH7_9BACT</name>
<accession>A0AAP8NJH7</accession>
<dbReference type="Proteomes" id="UP000235914">
    <property type="component" value="Unassembled WGS sequence"/>
</dbReference>
<dbReference type="GeneID" id="84022886"/>
<gene>
    <name evidence="1" type="ORF">CXU09_11905</name>
</gene>
<comment type="caution">
    <text evidence="1">The sequence shown here is derived from an EMBL/GenBank/DDBJ whole genome shotgun (WGS) entry which is preliminary data.</text>
</comment>
<sequence length="77" mass="8708">MKTLEPGDKLNCYVIDRNGQQSNLAIQALVVTTKQSLYADSLYSTVLCIIDERIEQLLEDHQGEEMTPFVRALCCDD</sequence>
<reference evidence="1 2" key="1">
    <citation type="journal article" date="2017" name="BMC Genomics">
        <title>Genome sequencing of 39 Akkermansia muciniphila isolates reveals its population structure, genomic and functional diverisity, and global distribution in mammalian gut microbiotas.</title>
        <authorList>
            <person name="Guo X."/>
            <person name="Li S."/>
            <person name="Zhang J."/>
            <person name="Wu F."/>
            <person name="Li X."/>
            <person name="Wu D."/>
            <person name="Zhang M."/>
            <person name="Ou Z."/>
            <person name="Jie Z."/>
            <person name="Yan Q."/>
            <person name="Li P."/>
            <person name="Yi J."/>
            <person name="Peng Y."/>
        </authorList>
    </citation>
    <scope>NUCLEOTIDE SEQUENCE [LARGE SCALE GENOMIC DNA]</scope>
    <source>
        <strain evidence="1 2">GP43</strain>
    </source>
</reference>
<proteinExistence type="predicted"/>